<evidence type="ECO:0000256" key="5">
    <source>
        <dbReference type="ARBA" id="ARBA00022786"/>
    </source>
</evidence>
<evidence type="ECO:0000256" key="2">
    <source>
        <dbReference type="ARBA" id="ARBA00009085"/>
    </source>
</evidence>
<feature type="region of interest" description="Disordered" evidence="8">
    <location>
        <begin position="146"/>
        <end position="195"/>
    </location>
</feature>
<keyword evidence="6" id="KW-0378">Hydrolase</keyword>
<proteinExistence type="inferred from homology"/>
<dbReference type="EC" id="3.4.19.12" evidence="3"/>
<dbReference type="InterPro" id="IPR001394">
    <property type="entry name" value="Peptidase_C19_UCH"/>
</dbReference>
<feature type="compositionally biased region" description="Polar residues" evidence="8">
    <location>
        <begin position="146"/>
        <end position="169"/>
    </location>
</feature>
<dbReference type="PANTHER" id="PTHR24006">
    <property type="entry name" value="UBIQUITIN CARBOXYL-TERMINAL HYDROLASE"/>
    <property type="match status" value="1"/>
</dbReference>
<dbReference type="EMBL" id="JAPDMQ010000168">
    <property type="protein sequence ID" value="KAK0532113.1"/>
    <property type="molecule type" value="Genomic_DNA"/>
</dbReference>
<keyword evidence="11" id="KW-1185">Reference proteome</keyword>
<dbReference type="GO" id="GO:0005634">
    <property type="term" value="C:nucleus"/>
    <property type="evidence" value="ECO:0007669"/>
    <property type="project" value="TreeGrafter"/>
</dbReference>
<dbReference type="GO" id="GO:0016579">
    <property type="term" value="P:protein deubiquitination"/>
    <property type="evidence" value="ECO:0007669"/>
    <property type="project" value="InterPro"/>
</dbReference>
<comment type="catalytic activity">
    <reaction evidence="1">
        <text>Thiol-dependent hydrolysis of ester, thioester, amide, peptide and isopeptide bonds formed by the C-terminal Gly of ubiquitin (a 76-residue protein attached to proteins as an intracellular targeting signal).</text>
        <dbReference type="EC" id="3.4.19.12"/>
    </reaction>
</comment>
<dbReference type="InterPro" id="IPR050164">
    <property type="entry name" value="Peptidase_C19"/>
</dbReference>
<dbReference type="InterPro" id="IPR018200">
    <property type="entry name" value="USP_CS"/>
</dbReference>
<evidence type="ECO:0000313" key="10">
    <source>
        <dbReference type="EMBL" id="KAK0532113.1"/>
    </source>
</evidence>
<evidence type="ECO:0000256" key="3">
    <source>
        <dbReference type="ARBA" id="ARBA00012759"/>
    </source>
</evidence>
<feature type="compositionally biased region" description="Low complexity" evidence="8">
    <location>
        <begin position="707"/>
        <end position="720"/>
    </location>
</feature>
<dbReference type="Pfam" id="PF00443">
    <property type="entry name" value="UCH"/>
    <property type="match status" value="1"/>
</dbReference>
<dbReference type="PANTHER" id="PTHR24006:SF758">
    <property type="entry name" value="UBIQUITIN CARBOXYL-TERMINAL HYDROLASE 36"/>
    <property type="match status" value="1"/>
</dbReference>
<dbReference type="InterPro" id="IPR038765">
    <property type="entry name" value="Papain-like_cys_pep_sf"/>
</dbReference>
<feature type="compositionally biased region" description="Low complexity" evidence="8">
    <location>
        <begin position="676"/>
        <end position="696"/>
    </location>
</feature>
<evidence type="ECO:0000259" key="9">
    <source>
        <dbReference type="PROSITE" id="PS50235"/>
    </source>
</evidence>
<evidence type="ECO:0000256" key="8">
    <source>
        <dbReference type="SAM" id="MobiDB-lite"/>
    </source>
</evidence>
<dbReference type="PROSITE" id="PS00973">
    <property type="entry name" value="USP_2"/>
    <property type="match status" value="1"/>
</dbReference>
<keyword evidence="7" id="KW-0788">Thiol protease</keyword>
<dbReference type="SUPFAM" id="SSF54001">
    <property type="entry name" value="Cysteine proteinases"/>
    <property type="match status" value="1"/>
</dbReference>
<name>A0AAN6GBI9_9BASI</name>
<dbReference type="AlphaFoldDB" id="A0AAN6GBI9"/>
<protein>
    <recommendedName>
        <fullName evidence="3">ubiquitinyl hydrolase 1</fullName>
        <ecNumber evidence="3">3.4.19.12</ecNumber>
    </recommendedName>
</protein>
<feature type="compositionally biased region" description="Basic residues" evidence="8">
    <location>
        <begin position="820"/>
        <end position="830"/>
    </location>
</feature>
<feature type="region of interest" description="Disordered" evidence="8">
    <location>
        <begin position="735"/>
        <end position="936"/>
    </location>
</feature>
<dbReference type="PROSITE" id="PS50235">
    <property type="entry name" value="USP_3"/>
    <property type="match status" value="1"/>
</dbReference>
<feature type="region of interest" description="Disordered" evidence="8">
    <location>
        <begin position="637"/>
        <end position="720"/>
    </location>
</feature>
<organism evidence="10 11">
    <name type="scientific">Tilletia horrida</name>
    <dbReference type="NCBI Taxonomy" id="155126"/>
    <lineage>
        <taxon>Eukaryota</taxon>
        <taxon>Fungi</taxon>
        <taxon>Dikarya</taxon>
        <taxon>Basidiomycota</taxon>
        <taxon>Ustilaginomycotina</taxon>
        <taxon>Exobasidiomycetes</taxon>
        <taxon>Tilletiales</taxon>
        <taxon>Tilletiaceae</taxon>
        <taxon>Tilletia</taxon>
    </lineage>
</organism>
<dbReference type="Gene3D" id="3.90.70.10">
    <property type="entry name" value="Cysteine proteinases"/>
    <property type="match status" value="1"/>
</dbReference>
<keyword evidence="4" id="KW-0645">Protease</keyword>
<sequence>MPSSSSTTTMTMPGPIVKSGSVQNSSSSSAAAVTADGKKDEEGAVGVNRSKAQGTAAAGSGASYDLALTLERAQQVQALLSEPVRFVKKDDSRSKADNSSLLSEAERLGYIPCNRPGFSLAPAAAQPVSSPAPELLVSPTKFPNTPTSSLTAINSSQGAQMSTGGSSARTVPLSRLTSPTPSSATERTSPLTPRTNLPAVVAQEASSSASASASASVSTLASAAAAVATPFAVPTLPASKIAALERDGQGPPPVTTPAIPNPTPNDLFRYPIPMAFPRDTVTQGKDPVGLRNYGNTCYQNSVMQALLHTAPLSNLLVTRSADELRGRAGLRPQGFCAIEAAQAFARRVLVERHLSAPIELNQNLKQFARPLRIGRQEDAHEFLRFLLEGMQRVCLAKAPSKLKPSNPLTSTTFVHKIFGGRLRSRVHCLSCGYDSDTFDPFLDLSLDLRTGFGGFGPAANLESINASLASFTRVEKLDGKNKYRCEKCKKLTAAQKQFSLDRVPPILTIQLKRFTHTGQKNGSAIKFPETLKLGQYMSANSLGGNGTKKGTDEANPIYRLYAVVHHFGGGPNSGHYVATVRRGNQWYRCDDASTYPTRSPCGDSSAYILFYQREGLSIIEAKNNALAARKATMSSAAEAGANSAPGTPAAAKRRQSLPANGAKEGSPTKVRRLSVGTPTAAAPAAAQRQEASASGASDFRPRFVSNGTTANGAANGAAAKAGKGGALSSLLQRARDPEAPQPVDANGKALDGNDVGQRVDASSAALPSVADEASGERKRKRQLIGDEEDEEGANQDEADVVPRATNNGTTADALQDAVMKSKKRKLRKSKLGVVPRSPDTSASNGDSNTVRPPLAPSPAQQHGGGGPGSPGKLSKKQRRRLAQQQQQQQQGAATISPYNAGGGGAGARPLLGQRPGAKRPAGGFAAQMAMRTTPRY</sequence>
<evidence type="ECO:0000256" key="1">
    <source>
        <dbReference type="ARBA" id="ARBA00000707"/>
    </source>
</evidence>
<dbReference type="GO" id="GO:0005829">
    <property type="term" value="C:cytosol"/>
    <property type="evidence" value="ECO:0007669"/>
    <property type="project" value="TreeGrafter"/>
</dbReference>
<feature type="compositionally biased region" description="Low complexity" evidence="8">
    <location>
        <begin position="170"/>
        <end position="185"/>
    </location>
</feature>
<dbReference type="GO" id="GO:0006508">
    <property type="term" value="P:proteolysis"/>
    <property type="evidence" value="ECO:0007669"/>
    <property type="project" value="UniProtKB-KW"/>
</dbReference>
<comment type="caution">
    <text evidence="10">The sequence shown here is derived from an EMBL/GenBank/DDBJ whole genome shotgun (WGS) entry which is preliminary data.</text>
</comment>
<evidence type="ECO:0000313" key="11">
    <source>
        <dbReference type="Proteomes" id="UP001176521"/>
    </source>
</evidence>
<feature type="region of interest" description="Disordered" evidence="8">
    <location>
        <begin position="1"/>
        <end position="58"/>
    </location>
</feature>
<evidence type="ECO:0000256" key="7">
    <source>
        <dbReference type="ARBA" id="ARBA00022807"/>
    </source>
</evidence>
<feature type="compositionally biased region" description="Acidic residues" evidence="8">
    <location>
        <begin position="785"/>
        <end position="799"/>
    </location>
</feature>
<gene>
    <name evidence="10" type="ORF">OC842_003407</name>
</gene>
<keyword evidence="5" id="KW-0833">Ubl conjugation pathway</keyword>
<feature type="compositionally biased region" description="Polar residues" evidence="8">
    <location>
        <begin position="186"/>
        <end position="195"/>
    </location>
</feature>
<feature type="domain" description="USP" evidence="9">
    <location>
        <begin position="288"/>
        <end position="614"/>
    </location>
</feature>
<dbReference type="InterPro" id="IPR028889">
    <property type="entry name" value="USP"/>
</dbReference>
<feature type="compositionally biased region" description="Polar residues" evidence="8">
    <location>
        <begin position="838"/>
        <end position="850"/>
    </location>
</feature>
<dbReference type="Proteomes" id="UP001176521">
    <property type="component" value="Unassembled WGS sequence"/>
</dbReference>
<reference evidence="10" key="1">
    <citation type="journal article" date="2023" name="PhytoFront">
        <title>Draft Genome Resources of Seven Strains of Tilletia horrida, Causal Agent of Kernel Smut of Rice.</title>
        <authorList>
            <person name="Khanal S."/>
            <person name="Antony Babu S."/>
            <person name="Zhou X.G."/>
        </authorList>
    </citation>
    <scope>NUCLEOTIDE SEQUENCE</scope>
    <source>
        <strain evidence="10">TX3</strain>
    </source>
</reference>
<dbReference type="GO" id="GO:0004843">
    <property type="term" value="F:cysteine-type deubiquitinase activity"/>
    <property type="evidence" value="ECO:0007669"/>
    <property type="project" value="UniProtKB-EC"/>
</dbReference>
<accession>A0AAN6GBI9</accession>
<feature type="compositionally biased region" description="Low complexity" evidence="8">
    <location>
        <begin position="1"/>
        <end position="13"/>
    </location>
</feature>
<evidence type="ECO:0000256" key="6">
    <source>
        <dbReference type="ARBA" id="ARBA00022801"/>
    </source>
</evidence>
<evidence type="ECO:0000256" key="4">
    <source>
        <dbReference type="ARBA" id="ARBA00022670"/>
    </source>
</evidence>
<comment type="similarity">
    <text evidence="2">Belongs to the peptidase C19 family.</text>
</comment>